<sequence length="352" mass="39529">MQEKKRKNRVQKIVWTLGIALGACLVTVGIYASVLYYKTNQALEKITASAQPTPVATQGPPEIAPEPADIPATSVLGEDKPITFLLSGIDYRAGSGGTLNTDVMMVAVYNPVSRKASLLSIPRDMKITSDDIGTHKANYYYAYYFNHNREEDLSRTKQFFGKILQMDIDYMVLINFDAFRSIIDELGGLMIDVPMDMRYVDNADGTNIDLSKGLQLLDGKEVLDYVRYRKSNRGTAESSDFSRNERQQEVLDLMLGKLDSLNGITQWADIIDILGDNIRTDIDKPQLLKWVMNYKSIKPASTELITVASEWKSPYVYADKDDLLAKLEQLRAPLNLAPLKKNTLLQHFGIAE</sequence>
<dbReference type="AlphaFoldDB" id="A0A917FU24"/>
<dbReference type="Gene3D" id="3.40.630.190">
    <property type="entry name" value="LCP protein"/>
    <property type="match status" value="1"/>
</dbReference>
<comment type="caution">
    <text evidence="4">The sequence shown here is derived from an EMBL/GenBank/DDBJ whole genome shotgun (WGS) entry which is preliminary data.</text>
</comment>
<proteinExistence type="inferred from homology"/>
<keyword evidence="2" id="KW-1133">Transmembrane helix</keyword>
<evidence type="ECO:0000313" key="5">
    <source>
        <dbReference type="Proteomes" id="UP000637643"/>
    </source>
</evidence>
<dbReference type="PANTHER" id="PTHR33392">
    <property type="entry name" value="POLYISOPRENYL-TEICHOIC ACID--PEPTIDOGLYCAN TEICHOIC ACID TRANSFERASE TAGU"/>
    <property type="match status" value="1"/>
</dbReference>
<dbReference type="RefSeq" id="WP_189030512.1">
    <property type="nucleotide sequence ID" value="NZ_BMKR01000034.1"/>
</dbReference>
<evidence type="ECO:0000256" key="1">
    <source>
        <dbReference type="ARBA" id="ARBA00006068"/>
    </source>
</evidence>
<reference evidence="4" key="2">
    <citation type="submission" date="2020-09" db="EMBL/GenBank/DDBJ databases">
        <authorList>
            <person name="Sun Q."/>
            <person name="Zhou Y."/>
        </authorList>
    </citation>
    <scope>NUCLEOTIDE SEQUENCE</scope>
    <source>
        <strain evidence="4">CGMCC 1.16134</strain>
    </source>
</reference>
<feature type="transmembrane region" description="Helical" evidence="2">
    <location>
        <begin position="12"/>
        <end position="37"/>
    </location>
</feature>
<organism evidence="4 5">
    <name type="scientific">Paenibacillus albidus</name>
    <dbReference type="NCBI Taxonomy" id="2041023"/>
    <lineage>
        <taxon>Bacteria</taxon>
        <taxon>Bacillati</taxon>
        <taxon>Bacillota</taxon>
        <taxon>Bacilli</taxon>
        <taxon>Bacillales</taxon>
        <taxon>Paenibacillaceae</taxon>
        <taxon>Paenibacillus</taxon>
    </lineage>
</organism>
<dbReference type="Proteomes" id="UP000637643">
    <property type="component" value="Unassembled WGS sequence"/>
</dbReference>
<evidence type="ECO:0000259" key="3">
    <source>
        <dbReference type="Pfam" id="PF03816"/>
    </source>
</evidence>
<dbReference type="InterPro" id="IPR050922">
    <property type="entry name" value="LytR/CpsA/Psr_CW_biosynth"/>
</dbReference>
<evidence type="ECO:0000313" key="4">
    <source>
        <dbReference type="EMBL" id="GGG02924.1"/>
    </source>
</evidence>
<evidence type="ECO:0000256" key="2">
    <source>
        <dbReference type="SAM" id="Phobius"/>
    </source>
</evidence>
<name>A0A917FU24_9BACL</name>
<dbReference type="PANTHER" id="PTHR33392:SF6">
    <property type="entry name" value="POLYISOPRENYL-TEICHOIC ACID--PEPTIDOGLYCAN TEICHOIC ACID TRANSFERASE TAGU"/>
    <property type="match status" value="1"/>
</dbReference>
<comment type="similarity">
    <text evidence="1">Belongs to the LytR/CpsA/Psr (LCP) family.</text>
</comment>
<dbReference type="NCBIfam" id="TIGR00350">
    <property type="entry name" value="lytR_cpsA_psr"/>
    <property type="match status" value="1"/>
</dbReference>
<reference evidence="4" key="1">
    <citation type="journal article" date="2014" name="Int. J. Syst. Evol. Microbiol.">
        <title>Complete genome sequence of Corynebacterium casei LMG S-19264T (=DSM 44701T), isolated from a smear-ripened cheese.</title>
        <authorList>
            <consortium name="US DOE Joint Genome Institute (JGI-PGF)"/>
            <person name="Walter F."/>
            <person name="Albersmeier A."/>
            <person name="Kalinowski J."/>
            <person name="Ruckert C."/>
        </authorList>
    </citation>
    <scope>NUCLEOTIDE SEQUENCE</scope>
    <source>
        <strain evidence="4">CGMCC 1.16134</strain>
    </source>
</reference>
<protein>
    <recommendedName>
        <fullName evidence="3">Cell envelope-related transcriptional attenuator domain-containing protein</fullName>
    </recommendedName>
</protein>
<accession>A0A917FU24</accession>
<dbReference type="EMBL" id="BMKR01000034">
    <property type="protein sequence ID" value="GGG02924.1"/>
    <property type="molecule type" value="Genomic_DNA"/>
</dbReference>
<gene>
    <name evidence="4" type="ORF">GCM10010912_54610</name>
</gene>
<feature type="domain" description="Cell envelope-related transcriptional attenuator" evidence="3">
    <location>
        <begin position="100"/>
        <end position="258"/>
    </location>
</feature>
<keyword evidence="5" id="KW-1185">Reference proteome</keyword>
<dbReference type="Pfam" id="PF03816">
    <property type="entry name" value="LytR_cpsA_psr"/>
    <property type="match status" value="1"/>
</dbReference>
<dbReference type="InterPro" id="IPR004474">
    <property type="entry name" value="LytR_CpsA_psr"/>
</dbReference>
<keyword evidence="2" id="KW-0812">Transmembrane</keyword>
<keyword evidence="2" id="KW-0472">Membrane</keyword>
<dbReference type="PROSITE" id="PS51257">
    <property type="entry name" value="PROKAR_LIPOPROTEIN"/>
    <property type="match status" value="1"/>
</dbReference>